<sequence>MANPYDALAEVYDAAMAHVDYDRWARYVHQCLQVHGDEVISVLELGGGTGSLARRLQPLGNYEYVLTDGAAAMVEQARAKLDAANMPATCATAGFTTVTLAGLERREPFDAVVLVYDGLNYLTETEEVRACLERVKGLLREGGIAVIDHATPANSEDHEREFFDRGTVHGMTYSRHSEYDADTGLHRTTFDVVKQGRHFHEEHVQRTYAPHTIADLISGSDLKVEAAYDAFSFDSAHDRSHRVHWVLRKGT</sequence>
<comment type="caution">
    <text evidence="2">The sequence shown here is derived from an EMBL/GenBank/DDBJ whole genome shotgun (WGS) entry which is preliminary data.</text>
</comment>
<dbReference type="InterPro" id="IPR029063">
    <property type="entry name" value="SAM-dependent_MTases_sf"/>
</dbReference>
<dbReference type="Pfam" id="PF13649">
    <property type="entry name" value="Methyltransf_25"/>
    <property type="match status" value="1"/>
</dbReference>
<dbReference type="EMBL" id="PDEQ01000002">
    <property type="protein sequence ID" value="PEN14425.1"/>
    <property type="molecule type" value="Genomic_DNA"/>
</dbReference>
<dbReference type="Proteomes" id="UP000220102">
    <property type="component" value="Unassembled WGS sequence"/>
</dbReference>
<reference evidence="2 3" key="1">
    <citation type="submission" date="2017-10" db="EMBL/GenBank/DDBJ databases">
        <title>Draft genome of Longibacter Salinarum.</title>
        <authorList>
            <person name="Goh K.M."/>
            <person name="Shamsir M.S."/>
            <person name="Lim S.W."/>
        </authorList>
    </citation>
    <scope>NUCLEOTIDE SEQUENCE [LARGE SCALE GENOMIC DNA]</scope>
    <source>
        <strain evidence="2 3">KCTC 52045</strain>
    </source>
</reference>
<name>A0A2A8D0F0_9BACT</name>
<dbReference type="RefSeq" id="WP_098074605.1">
    <property type="nucleotide sequence ID" value="NZ_PDEQ01000002.1"/>
</dbReference>
<evidence type="ECO:0000313" key="3">
    <source>
        <dbReference type="Proteomes" id="UP000220102"/>
    </source>
</evidence>
<protein>
    <submittedName>
        <fullName evidence="2">Methyltransferase type 11</fullName>
    </submittedName>
</protein>
<accession>A0A2A8D0F0</accession>
<dbReference type="SUPFAM" id="SSF53335">
    <property type="entry name" value="S-adenosyl-L-methionine-dependent methyltransferases"/>
    <property type="match status" value="1"/>
</dbReference>
<dbReference type="GO" id="GO:0032259">
    <property type="term" value="P:methylation"/>
    <property type="evidence" value="ECO:0007669"/>
    <property type="project" value="UniProtKB-KW"/>
</dbReference>
<evidence type="ECO:0000313" key="2">
    <source>
        <dbReference type="EMBL" id="PEN14425.1"/>
    </source>
</evidence>
<dbReference type="AlphaFoldDB" id="A0A2A8D0F0"/>
<dbReference type="Gene3D" id="2.20.25.110">
    <property type="entry name" value="S-adenosyl-L-methionine-dependent methyltransferases"/>
    <property type="match status" value="1"/>
</dbReference>
<feature type="domain" description="Methyltransferase" evidence="1">
    <location>
        <begin position="42"/>
        <end position="143"/>
    </location>
</feature>
<keyword evidence="2" id="KW-0489">Methyltransferase</keyword>
<keyword evidence="2" id="KW-0808">Transferase</keyword>
<dbReference type="Gene3D" id="3.40.50.150">
    <property type="entry name" value="Vaccinia Virus protein VP39"/>
    <property type="match status" value="1"/>
</dbReference>
<dbReference type="CDD" id="cd02440">
    <property type="entry name" value="AdoMet_MTases"/>
    <property type="match status" value="1"/>
</dbReference>
<gene>
    <name evidence="2" type="ORF">CRI94_05195</name>
</gene>
<proteinExistence type="predicted"/>
<dbReference type="GO" id="GO:0008168">
    <property type="term" value="F:methyltransferase activity"/>
    <property type="evidence" value="ECO:0007669"/>
    <property type="project" value="UniProtKB-KW"/>
</dbReference>
<evidence type="ECO:0000259" key="1">
    <source>
        <dbReference type="Pfam" id="PF13649"/>
    </source>
</evidence>
<dbReference type="OrthoDB" id="9811589at2"/>
<keyword evidence="3" id="KW-1185">Reference proteome</keyword>
<dbReference type="InterPro" id="IPR041698">
    <property type="entry name" value="Methyltransf_25"/>
</dbReference>
<organism evidence="2 3">
    <name type="scientific">Longibacter salinarum</name>
    <dbReference type="NCBI Taxonomy" id="1850348"/>
    <lineage>
        <taxon>Bacteria</taxon>
        <taxon>Pseudomonadati</taxon>
        <taxon>Rhodothermota</taxon>
        <taxon>Rhodothermia</taxon>
        <taxon>Rhodothermales</taxon>
        <taxon>Salisaetaceae</taxon>
        <taxon>Longibacter</taxon>
    </lineage>
</organism>